<evidence type="ECO:0000256" key="4">
    <source>
        <dbReference type="ARBA" id="ARBA00022806"/>
    </source>
</evidence>
<dbReference type="EMBL" id="AMBO01000389">
    <property type="protein sequence ID" value="EKC98473.1"/>
    <property type="molecule type" value="Genomic_DNA"/>
</dbReference>
<dbReference type="HOGENOM" id="CLU_000315_2_1_1"/>
<keyword evidence="10" id="KW-1185">Reference proteome</keyword>
<feature type="compositionally biased region" description="Acidic residues" evidence="6">
    <location>
        <begin position="171"/>
        <end position="185"/>
    </location>
</feature>
<accession>K1W9X8</accession>
<dbReference type="Gene3D" id="3.40.50.10810">
    <property type="entry name" value="Tandem AAA-ATPase domain"/>
    <property type="match status" value="2"/>
</dbReference>
<feature type="compositionally biased region" description="Acidic residues" evidence="6">
    <location>
        <begin position="102"/>
        <end position="117"/>
    </location>
</feature>
<comment type="caution">
    <text evidence="9">The sequence shown here is derived from an EMBL/GenBank/DDBJ whole genome shotgun (WGS) entry which is preliminary data.</text>
</comment>
<keyword evidence="5" id="KW-0067">ATP-binding</keyword>
<dbReference type="InterPro" id="IPR013083">
    <property type="entry name" value="Znf_RING/FYVE/PHD"/>
</dbReference>
<keyword evidence="4" id="KW-0347">Helicase</keyword>
<dbReference type="Pfam" id="PF00176">
    <property type="entry name" value="SNF2-rel_dom"/>
    <property type="match status" value="2"/>
</dbReference>
<dbReference type="Gene3D" id="3.30.40.10">
    <property type="entry name" value="Zinc/RING finger domain, C3HC4 (zinc finger)"/>
    <property type="match status" value="1"/>
</dbReference>
<feature type="compositionally biased region" description="Polar residues" evidence="6">
    <location>
        <begin position="11"/>
        <end position="23"/>
    </location>
</feature>
<feature type="compositionally biased region" description="Basic residues" evidence="6">
    <location>
        <begin position="256"/>
        <end position="269"/>
    </location>
</feature>
<comment type="similarity">
    <text evidence="1">Belongs to the SNF2/RAD54 helicase family.</text>
</comment>
<dbReference type="InterPro" id="IPR050628">
    <property type="entry name" value="SNF2_RAD54_helicase_TF"/>
</dbReference>
<dbReference type="Pfam" id="PF00271">
    <property type="entry name" value="Helicase_C"/>
    <property type="match status" value="1"/>
</dbReference>
<dbReference type="Pfam" id="PF13923">
    <property type="entry name" value="zf-C3HC4_2"/>
    <property type="match status" value="1"/>
</dbReference>
<dbReference type="eggNOG" id="KOG1002">
    <property type="taxonomic scope" value="Eukaryota"/>
</dbReference>
<keyword evidence="3" id="KW-0378">Hydrolase</keyword>
<evidence type="ECO:0000259" key="8">
    <source>
        <dbReference type="PROSITE" id="PS51194"/>
    </source>
</evidence>
<dbReference type="OrthoDB" id="448448at2759"/>
<dbReference type="Gene3D" id="3.40.50.300">
    <property type="entry name" value="P-loop containing nucleotide triphosphate hydrolases"/>
    <property type="match status" value="1"/>
</dbReference>
<organism evidence="9 10">
    <name type="scientific">Trichosporon asahii var. asahii (strain CBS 8904)</name>
    <name type="common">Yeast</name>
    <dbReference type="NCBI Taxonomy" id="1220162"/>
    <lineage>
        <taxon>Eukaryota</taxon>
        <taxon>Fungi</taxon>
        <taxon>Dikarya</taxon>
        <taxon>Basidiomycota</taxon>
        <taxon>Agaricomycotina</taxon>
        <taxon>Tremellomycetes</taxon>
        <taxon>Trichosporonales</taxon>
        <taxon>Trichosporonaceae</taxon>
        <taxon>Trichosporon</taxon>
    </lineage>
</organism>
<dbReference type="SMART" id="SM00490">
    <property type="entry name" value="HELICc"/>
    <property type="match status" value="1"/>
</dbReference>
<evidence type="ECO:0000256" key="1">
    <source>
        <dbReference type="ARBA" id="ARBA00007025"/>
    </source>
</evidence>
<evidence type="ECO:0000256" key="5">
    <source>
        <dbReference type="ARBA" id="ARBA00022840"/>
    </source>
</evidence>
<dbReference type="InterPro" id="IPR049730">
    <property type="entry name" value="SNF2/RAD54-like_C"/>
</dbReference>
<dbReference type="FunCoup" id="K1W9X8">
    <property type="interactions" value="165"/>
</dbReference>
<evidence type="ECO:0000256" key="3">
    <source>
        <dbReference type="ARBA" id="ARBA00022801"/>
    </source>
</evidence>
<keyword evidence="2" id="KW-0547">Nucleotide-binding</keyword>
<gene>
    <name evidence="9" type="ORF">A1Q2_07210</name>
</gene>
<dbReference type="OMA" id="AMENIEW"/>
<dbReference type="SMART" id="SM00487">
    <property type="entry name" value="DEXDc"/>
    <property type="match status" value="1"/>
</dbReference>
<dbReference type="SUPFAM" id="SSF57850">
    <property type="entry name" value="RING/U-box"/>
    <property type="match status" value="1"/>
</dbReference>
<dbReference type="InParanoid" id="K1W9X8"/>
<sequence length="858" mass="95302">MTVAQDAGDTTLGSSDALSRSGNTPSPSPPPTHHTPDGRNTTVLADHARQPAPDSEREESTLGPLRGIHTLLCPSAANAEVLDHVSLPTRPSRRASVKSEPVDDDVLLLNDDDDDKEDILTPPPPARRGRGRPLKVKAEPESESEEDQPLAKTAARGKGKGKAKAISISSSDDDDDEGSDFVLSEEDVKLAPSSVNRAAILRAAERRLNGSSSSSALPTPGASGTSTPLADKIWDGSESEAEESDFLSDLSDSPAPKKKGKGKAKASKGRRLDGGESEDLPEAWKGKKRKSRREKDEENAEKAEIKKMERKLAAELGRKLTQGEKNQIRLQRDAWGDLEANLEPVKPVPMEAHPSLKLTLLPFQKESLYWMKKQEEGPWKGGMLADEMGMGKTKIDLKKYDVVLCSYGTLEASFRRQQRGFKRGNLMITEPSPMHAFEWFRVILDEAHNIKERTTNAAKAAFALKAKYRWCLSGTPLQNRVGELYSLVRFLGADPFRRHCDDCGHKPMDHVSFWNSEILTPIVRYGIEPGNPGHTAFKKLKILLDRMMLRLSVPTTLVFLRAPSSFAVTTSRLPRRNLSWPGLRYKLTLDYSNIFSLITRMRQMACHPDLVLKSQTSSLAQPTTEGSICRICNDSAEDAIVSQCHHVFDRECIKQYLEMQQLRGHNEAIDLSETNAKRARQGILSRLDVDKWRSSSKLEALVDELEKLRKQDCTIKSLVLLGGVRITNRQICRLEGGMTPQQRDATIQHFMKNTQVTVFLISLKAGGVALNLTEASRVFMMDSWWNPSVENQAGDRIHRLGQKRAVTITKFVVEDSIEDQIVKLQAKKLAMTDAALSRDPDAALGKLTVEDLGFLFKM</sequence>
<dbReference type="STRING" id="1220162.K1W9X8"/>
<feature type="region of interest" description="Disordered" evidence="6">
    <location>
        <begin position="87"/>
        <end position="303"/>
    </location>
</feature>
<evidence type="ECO:0000256" key="6">
    <source>
        <dbReference type="SAM" id="MobiDB-lite"/>
    </source>
</evidence>
<feature type="region of interest" description="Disordered" evidence="6">
    <location>
        <begin position="1"/>
        <end position="66"/>
    </location>
</feature>
<feature type="domain" description="Helicase ATP-binding" evidence="7">
    <location>
        <begin position="394"/>
        <end position="494"/>
    </location>
</feature>
<dbReference type="InterPro" id="IPR038718">
    <property type="entry name" value="SNF2-like_sf"/>
</dbReference>
<feature type="compositionally biased region" description="Acidic residues" evidence="6">
    <location>
        <begin position="237"/>
        <end position="246"/>
    </location>
</feature>
<dbReference type="PANTHER" id="PTHR45626:SF12">
    <property type="entry name" value="DNA REPAIR PROTEIN RAD16"/>
    <property type="match status" value="1"/>
</dbReference>
<feature type="compositionally biased region" description="Basic and acidic residues" evidence="6">
    <location>
        <begin position="46"/>
        <end position="60"/>
    </location>
</feature>
<dbReference type="AlphaFoldDB" id="K1W9X8"/>
<dbReference type="InterPro" id="IPR001841">
    <property type="entry name" value="Znf_RING"/>
</dbReference>
<dbReference type="CDD" id="cd18008">
    <property type="entry name" value="DEXDc_SHPRH-like"/>
    <property type="match status" value="1"/>
</dbReference>
<protein>
    <submittedName>
        <fullName evidence="9">DNA repair protein rad16</fullName>
    </submittedName>
</protein>
<dbReference type="PROSITE" id="PS51194">
    <property type="entry name" value="HELICASE_CTER"/>
    <property type="match status" value="1"/>
</dbReference>
<feature type="compositionally biased region" description="Basic and acidic residues" evidence="6">
    <location>
        <begin position="293"/>
        <end position="303"/>
    </location>
</feature>
<evidence type="ECO:0000313" key="10">
    <source>
        <dbReference type="Proteomes" id="UP000006757"/>
    </source>
</evidence>
<dbReference type="SUPFAM" id="SSF52540">
    <property type="entry name" value="P-loop containing nucleoside triphosphate hydrolases"/>
    <property type="match status" value="2"/>
</dbReference>
<evidence type="ECO:0000256" key="2">
    <source>
        <dbReference type="ARBA" id="ARBA00022741"/>
    </source>
</evidence>
<feature type="compositionally biased region" description="Polar residues" evidence="6">
    <location>
        <begin position="209"/>
        <end position="228"/>
    </location>
</feature>
<dbReference type="GO" id="GO:0005524">
    <property type="term" value="F:ATP binding"/>
    <property type="evidence" value="ECO:0007669"/>
    <property type="project" value="UniProtKB-KW"/>
</dbReference>
<proteinExistence type="inferred from homology"/>
<dbReference type="InterPro" id="IPR027417">
    <property type="entry name" value="P-loop_NTPase"/>
</dbReference>
<reference evidence="9 10" key="1">
    <citation type="journal article" date="2012" name="Eukaryot. Cell">
        <title>Genome sequence of the Trichosporon asahii environmental strain CBS 8904.</title>
        <authorList>
            <person name="Yang R.Y."/>
            <person name="Li H.T."/>
            <person name="Zhu H."/>
            <person name="Zhou G.P."/>
            <person name="Wang M."/>
            <person name="Wang L."/>
        </authorList>
    </citation>
    <scope>NUCLEOTIDE SEQUENCE [LARGE SCALE GENOMIC DNA]</scope>
    <source>
        <strain evidence="9 10">CBS 8904</strain>
    </source>
</reference>
<dbReference type="GO" id="GO:0008094">
    <property type="term" value="F:ATP-dependent activity, acting on DNA"/>
    <property type="evidence" value="ECO:0007669"/>
    <property type="project" value="TreeGrafter"/>
</dbReference>
<dbReference type="CDD" id="cd18793">
    <property type="entry name" value="SF2_C_SNF"/>
    <property type="match status" value="1"/>
</dbReference>
<name>K1W9X8_TRIAC</name>
<dbReference type="InterPro" id="IPR000330">
    <property type="entry name" value="SNF2_N"/>
</dbReference>
<dbReference type="PROSITE" id="PS51192">
    <property type="entry name" value="HELICASE_ATP_BIND_1"/>
    <property type="match status" value="1"/>
</dbReference>
<dbReference type="InterPro" id="IPR001650">
    <property type="entry name" value="Helicase_C-like"/>
</dbReference>
<dbReference type="GO" id="GO:0005634">
    <property type="term" value="C:nucleus"/>
    <property type="evidence" value="ECO:0007669"/>
    <property type="project" value="TreeGrafter"/>
</dbReference>
<dbReference type="Proteomes" id="UP000006757">
    <property type="component" value="Unassembled WGS sequence"/>
</dbReference>
<dbReference type="PANTHER" id="PTHR45626">
    <property type="entry name" value="TRANSCRIPTION TERMINATION FACTOR 2-RELATED"/>
    <property type="match status" value="1"/>
</dbReference>
<feature type="domain" description="Helicase C-terminal" evidence="8">
    <location>
        <begin position="652"/>
        <end position="837"/>
    </location>
</feature>
<evidence type="ECO:0000313" key="9">
    <source>
        <dbReference type="EMBL" id="EKC98473.1"/>
    </source>
</evidence>
<dbReference type="GO" id="GO:0006289">
    <property type="term" value="P:nucleotide-excision repair"/>
    <property type="evidence" value="ECO:0007669"/>
    <property type="project" value="TreeGrafter"/>
</dbReference>
<evidence type="ECO:0000259" key="7">
    <source>
        <dbReference type="PROSITE" id="PS51192"/>
    </source>
</evidence>
<dbReference type="InterPro" id="IPR014001">
    <property type="entry name" value="Helicase_ATP-bd"/>
</dbReference>
<dbReference type="GO" id="GO:0016787">
    <property type="term" value="F:hydrolase activity"/>
    <property type="evidence" value="ECO:0007669"/>
    <property type="project" value="UniProtKB-KW"/>
</dbReference>